<reference evidence="4" key="2">
    <citation type="submission" date="2025-08" db="UniProtKB">
        <authorList>
            <consortium name="RefSeq"/>
        </authorList>
    </citation>
    <scope>IDENTIFICATION</scope>
    <source>
        <strain evidence="4">S238N-H82</strain>
        <tissue evidence="4">Testes</tissue>
    </source>
</reference>
<feature type="compositionally biased region" description="Basic and acidic residues" evidence="2">
    <location>
        <begin position="1"/>
        <end position="19"/>
    </location>
</feature>
<evidence type="ECO:0000256" key="1">
    <source>
        <dbReference type="SAM" id="Coils"/>
    </source>
</evidence>
<keyword evidence="1" id="KW-0175">Coiled coil</keyword>
<dbReference type="GeneID" id="118416396"/>
<dbReference type="AlphaFoldDB" id="A0A9J7MSI9"/>
<feature type="compositionally biased region" description="Basic and acidic residues" evidence="2">
    <location>
        <begin position="75"/>
        <end position="86"/>
    </location>
</feature>
<reference evidence="3" key="1">
    <citation type="journal article" date="2020" name="Nat. Ecol. Evol.">
        <title>Deeply conserved synteny resolves early events in vertebrate evolution.</title>
        <authorList>
            <person name="Simakov O."/>
            <person name="Marletaz F."/>
            <person name="Yue J.X."/>
            <person name="O'Connell B."/>
            <person name="Jenkins J."/>
            <person name="Brandt A."/>
            <person name="Calef R."/>
            <person name="Tung C.H."/>
            <person name="Huang T.K."/>
            <person name="Schmutz J."/>
            <person name="Satoh N."/>
            <person name="Yu J.K."/>
            <person name="Putnam N.H."/>
            <person name="Green R.E."/>
            <person name="Rokhsar D.S."/>
        </authorList>
    </citation>
    <scope>NUCLEOTIDE SEQUENCE [LARGE SCALE GENOMIC DNA]</scope>
    <source>
        <strain evidence="3">S238N-H82</strain>
    </source>
</reference>
<dbReference type="RefSeq" id="XP_035677386.1">
    <property type="nucleotide sequence ID" value="XM_035821493.1"/>
</dbReference>
<evidence type="ECO:0000313" key="3">
    <source>
        <dbReference type="Proteomes" id="UP000001554"/>
    </source>
</evidence>
<feature type="region of interest" description="Disordered" evidence="2">
    <location>
        <begin position="1"/>
        <end position="97"/>
    </location>
</feature>
<feature type="coiled-coil region" evidence="1">
    <location>
        <begin position="309"/>
        <end position="389"/>
    </location>
</feature>
<feature type="coiled-coil region" evidence="1">
    <location>
        <begin position="562"/>
        <end position="589"/>
    </location>
</feature>
<organism evidence="3 4">
    <name type="scientific">Branchiostoma floridae</name>
    <name type="common">Florida lancelet</name>
    <name type="synonym">Amphioxus</name>
    <dbReference type="NCBI Taxonomy" id="7739"/>
    <lineage>
        <taxon>Eukaryota</taxon>
        <taxon>Metazoa</taxon>
        <taxon>Chordata</taxon>
        <taxon>Cephalochordata</taxon>
        <taxon>Leptocardii</taxon>
        <taxon>Amphioxiformes</taxon>
        <taxon>Branchiostomatidae</taxon>
        <taxon>Branchiostoma</taxon>
    </lineage>
</organism>
<dbReference type="Proteomes" id="UP000001554">
    <property type="component" value="Chromosome 5"/>
</dbReference>
<dbReference type="KEGG" id="bfo:118416396"/>
<feature type="compositionally biased region" description="Polar residues" evidence="2">
    <location>
        <begin position="21"/>
        <end position="42"/>
    </location>
</feature>
<name>A0A9J7MSI9_BRAFL</name>
<proteinExistence type="predicted"/>
<accession>A0A9J7MSI9</accession>
<sequence length="606" mass="68159">MSGRKEVRRDASKKHDGMRGENTTPPISSQDTSPQPPNSGKASPQPPIDEPDPRSVTDVSQSAQAEQIRQTYTKEAVDSHTNKGLEEEAEEEESELGRLLREFEKDLQRVESRMQVLDDWLSDEDEEEAEEEKAEVDILVGEADMDLQRAVQAEAQQGAAQMATTMEHQVQAEAQQGAAQMATTMEHQVQAEAQQGAAQMGTMMGHQVQAEAQQGAAQMGTMMVHQVQAEAQQGAAQMATTMEHQVQAEAQQGAAQLGTTMVHQVQAEAQQGAAQMVHQVLDEMETLNKNHLQQSDQETDVLQYFPSFHGTKEEQLQEELEQMEFMKNEAQCQLEHEKEKNQKLQEQLDSVSGVVNELNDSLRQTTRTLESQQAAHWEAEDQLKKKLRESQEKLDCTNKGIYSADERLCSMDVIMNLQMKELSEQGAYLEALRRKYIRLREEHNNMININSRKADITIKELQAALQHAYSYLRPKNSTPPGHRTLAVTKPSIVSFDPSSEHRLAVLAPEVFSLEPPSSQCQLDHVTNLKLQPTRCNGGGDLELDAFEVVRLESELVAERLLLEDLTHANKSLKEDLDKAQKKYSTTRADLLNKDNKIKDLHTQLQR</sequence>
<feature type="compositionally biased region" description="Polar residues" evidence="2">
    <location>
        <begin position="57"/>
        <end position="73"/>
    </location>
</feature>
<gene>
    <name evidence="4" type="primary">LOC118416396</name>
</gene>
<keyword evidence="3" id="KW-1185">Reference proteome</keyword>
<evidence type="ECO:0000313" key="4">
    <source>
        <dbReference type="RefSeq" id="XP_035677386.1"/>
    </source>
</evidence>
<evidence type="ECO:0000256" key="2">
    <source>
        <dbReference type="SAM" id="MobiDB-lite"/>
    </source>
</evidence>
<protein>
    <submittedName>
        <fullName evidence="4">Uncharacterized protein</fullName>
    </submittedName>
</protein>